<dbReference type="InterPro" id="IPR001841">
    <property type="entry name" value="Znf_RING"/>
</dbReference>
<dbReference type="SMART" id="SM00184">
    <property type="entry name" value="RING"/>
    <property type="match status" value="1"/>
</dbReference>
<accession>A0A914GTS5</accession>
<dbReference type="PANTHER" id="PTHR22996:SF0">
    <property type="entry name" value="RE60872P-RELATED"/>
    <property type="match status" value="1"/>
</dbReference>
<dbReference type="GO" id="GO:0008270">
    <property type="term" value="F:zinc ion binding"/>
    <property type="evidence" value="ECO:0007669"/>
    <property type="project" value="UniProtKB-KW"/>
</dbReference>
<dbReference type="AlphaFoldDB" id="A0A914GTS5"/>
<keyword evidence="1 3" id="KW-0479">Metal-binding</keyword>
<organism evidence="6 7">
    <name type="scientific">Globodera rostochiensis</name>
    <name type="common">Golden nematode worm</name>
    <name type="synonym">Heterodera rostochiensis</name>
    <dbReference type="NCBI Taxonomy" id="31243"/>
    <lineage>
        <taxon>Eukaryota</taxon>
        <taxon>Metazoa</taxon>
        <taxon>Ecdysozoa</taxon>
        <taxon>Nematoda</taxon>
        <taxon>Chromadorea</taxon>
        <taxon>Rhabditida</taxon>
        <taxon>Tylenchina</taxon>
        <taxon>Tylenchomorpha</taxon>
        <taxon>Tylenchoidea</taxon>
        <taxon>Heteroderidae</taxon>
        <taxon>Heteroderinae</taxon>
        <taxon>Globodera</taxon>
    </lineage>
</organism>
<dbReference type="GO" id="GO:0005737">
    <property type="term" value="C:cytoplasm"/>
    <property type="evidence" value="ECO:0007669"/>
    <property type="project" value="TreeGrafter"/>
</dbReference>
<dbReference type="PROSITE" id="PS50089">
    <property type="entry name" value="ZF_RING_2"/>
    <property type="match status" value="1"/>
</dbReference>
<protein>
    <submittedName>
        <fullName evidence="7">RING-type E3 ubiquitin transferase</fullName>
    </submittedName>
</protein>
<feature type="region of interest" description="Disordered" evidence="4">
    <location>
        <begin position="712"/>
        <end position="774"/>
    </location>
</feature>
<keyword evidence="1 3" id="KW-0863">Zinc-finger</keyword>
<dbReference type="Gene3D" id="3.30.40.10">
    <property type="entry name" value="Zinc/RING finger domain, C3HC4 (zinc finger)"/>
    <property type="match status" value="1"/>
</dbReference>
<evidence type="ECO:0000259" key="5">
    <source>
        <dbReference type="PROSITE" id="PS50089"/>
    </source>
</evidence>
<dbReference type="PANTHER" id="PTHR22996">
    <property type="entry name" value="MAHOGUNIN"/>
    <property type="match status" value="1"/>
</dbReference>
<evidence type="ECO:0000256" key="4">
    <source>
        <dbReference type="SAM" id="MobiDB-lite"/>
    </source>
</evidence>
<feature type="region of interest" description="Disordered" evidence="4">
    <location>
        <begin position="579"/>
        <end position="668"/>
    </location>
</feature>
<dbReference type="Proteomes" id="UP000887572">
    <property type="component" value="Unplaced"/>
</dbReference>
<feature type="region of interest" description="Disordered" evidence="4">
    <location>
        <begin position="38"/>
        <end position="98"/>
    </location>
</feature>
<feature type="compositionally biased region" description="Polar residues" evidence="4">
    <location>
        <begin position="584"/>
        <end position="605"/>
    </location>
</feature>
<evidence type="ECO:0000313" key="7">
    <source>
        <dbReference type="WBParaSite" id="Gr19_v10_g10337.t1"/>
    </source>
</evidence>
<evidence type="ECO:0000256" key="1">
    <source>
        <dbReference type="ARBA" id="ARBA00022771"/>
    </source>
</evidence>
<dbReference type="Pfam" id="PF13920">
    <property type="entry name" value="zf-C3HC4_3"/>
    <property type="match status" value="1"/>
</dbReference>
<feature type="compositionally biased region" description="Basic and acidic residues" evidence="4">
    <location>
        <begin position="50"/>
        <end position="63"/>
    </location>
</feature>
<reference evidence="7" key="1">
    <citation type="submission" date="2022-11" db="UniProtKB">
        <authorList>
            <consortium name="WormBaseParasite"/>
        </authorList>
    </citation>
    <scope>IDENTIFICATION</scope>
</reference>
<evidence type="ECO:0000313" key="6">
    <source>
        <dbReference type="Proteomes" id="UP000887572"/>
    </source>
</evidence>
<dbReference type="SUPFAM" id="SSF57850">
    <property type="entry name" value="RING/U-box"/>
    <property type="match status" value="1"/>
</dbReference>
<name>A0A914GTS5_GLORO</name>
<dbReference type="InterPro" id="IPR013083">
    <property type="entry name" value="Znf_RING/FYVE/PHD"/>
</dbReference>
<dbReference type="GO" id="GO:0061630">
    <property type="term" value="F:ubiquitin protein ligase activity"/>
    <property type="evidence" value="ECO:0007669"/>
    <property type="project" value="UniProtKB-EC"/>
</dbReference>
<sequence>MGQLLVSLRGTTNNNAPTPGLRRLFALFSAFLPFGQQRAANDSGRAEAPPPRDSDGNHLREAESGSGGRGGFGRRRRHPPPDLSATGDSVGFGGRGSPNSGGGGGCAGGAYFGSHFLMGGELYDSTKPEVFLFGDQQDLELLNSKSVKFPFSAKGVTDSVGVLNALVNVRKDSVKFAKIGRAGGGYSSGFYRLEFIFDCDVSCFVQIHFCAKEFIGEQHQPQLFQIVSRQPQFEHSERFHFPVGANQQFNHFTFKPHRYDMKMMHWDGGPFFPVVIEIRSVSDQYQEQVQVTLCSIERSNDQSAVLILKPLKQKLITDGVVFLLQEIFGIENKENAEAAPPPLADENGAECIICMANSRDTMILPCRHLCICNGCAETLRYKLNNCPICRSPFKALLKIKAMRNSLIGQGVGSDGSMTTTRIRREPMTLVEAINGPFPSSAPPPPPHSAVGAGTTAGLQHNLPVAETTKNANNKQTTTATSMVARCRGSQIVTSTIVHPSPCCPSSPPPFANYQQLPLGLGSPNVGGSRRDVILIGSEMAGTAAVVDWLRGTKNAQQNEHAFARNEALLEQIEMGHLRSRKGSHSSAVHCSSNNSFIGRSRSPSLCRTKRHRHSHFSTPNSSYQSARSVAVRAGDGGGFKSNEQQLGGGGGFKSNEKQLGGGGSSKMDSAEVQMAGGRGALLERQRHKSTILLASAPNLVDLTLGEVPKAISESGNTFSTSQTGEKQRKRSDLPMTEKGAHSAEGKAKRRARGGKGHVKRRSDPPRGDQDDPMMNLVNPIIQMSRNCPNL</sequence>
<evidence type="ECO:0000256" key="3">
    <source>
        <dbReference type="PROSITE-ProRule" id="PRU00175"/>
    </source>
</evidence>
<feature type="domain" description="RING-type" evidence="5">
    <location>
        <begin position="351"/>
        <end position="390"/>
    </location>
</feature>
<keyword evidence="6" id="KW-1185">Reference proteome</keyword>
<dbReference type="InterPro" id="IPR045194">
    <property type="entry name" value="MGRN1/RNF157-like"/>
</dbReference>
<feature type="compositionally biased region" description="Polar residues" evidence="4">
    <location>
        <begin position="713"/>
        <end position="724"/>
    </location>
</feature>
<proteinExistence type="predicted"/>
<evidence type="ECO:0000256" key="2">
    <source>
        <dbReference type="ARBA" id="ARBA00022833"/>
    </source>
</evidence>
<feature type="compositionally biased region" description="Polar residues" evidence="4">
    <location>
        <begin position="616"/>
        <end position="627"/>
    </location>
</feature>
<dbReference type="WBParaSite" id="Gr19_v10_g10337.t1">
    <property type="protein sequence ID" value="Gr19_v10_g10337.t1"/>
    <property type="gene ID" value="Gr19_v10_g10337"/>
</dbReference>
<dbReference type="GO" id="GO:0016567">
    <property type="term" value="P:protein ubiquitination"/>
    <property type="evidence" value="ECO:0007669"/>
    <property type="project" value="TreeGrafter"/>
</dbReference>
<feature type="compositionally biased region" description="Basic residues" evidence="4">
    <location>
        <begin position="747"/>
        <end position="760"/>
    </location>
</feature>
<keyword evidence="2" id="KW-0862">Zinc</keyword>